<evidence type="ECO:0000313" key="1">
    <source>
        <dbReference type="EMBL" id="KAH3733117.1"/>
    </source>
</evidence>
<reference evidence="1" key="2">
    <citation type="submission" date="2020-11" db="EMBL/GenBank/DDBJ databases">
        <authorList>
            <person name="McCartney M.A."/>
            <person name="Auch B."/>
            <person name="Kono T."/>
            <person name="Mallez S."/>
            <person name="Becker A."/>
            <person name="Gohl D.M."/>
            <person name="Silverstein K.A.T."/>
            <person name="Koren S."/>
            <person name="Bechman K.B."/>
            <person name="Herman A."/>
            <person name="Abrahante J.E."/>
            <person name="Garbe J."/>
        </authorList>
    </citation>
    <scope>NUCLEOTIDE SEQUENCE</scope>
    <source>
        <strain evidence="1">Duluth1</strain>
        <tissue evidence="1">Whole animal</tissue>
    </source>
</reference>
<sequence length="83" mass="9691">MQSKAYATQLLRKSHSPKYKRTWRFGSEISTCTKMHHKLSSVNVAANEIHVADTLRKQLITTKGMGAIAKWLFIQKRKRTRYK</sequence>
<comment type="caution">
    <text evidence="1">The sequence shown here is derived from an EMBL/GenBank/DDBJ whole genome shotgun (WGS) entry which is preliminary data.</text>
</comment>
<proteinExistence type="predicted"/>
<reference evidence="1" key="1">
    <citation type="journal article" date="2019" name="bioRxiv">
        <title>The Genome of the Zebra Mussel, Dreissena polymorpha: A Resource for Invasive Species Research.</title>
        <authorList>
            <person name="McCartney M.A."/>
            <person name="Auch B."/>
            <person name="Kono T."/>
            <person name="Mallez S."/>
            <person name="Zhang Y."/>
            <person name="Obille A."/>
            <person name="Becker A."/>
            <person name="Abrahante J.E."/>
            <person name="Garbe J."/>
            <person name="Badalamenti J.P."/>
            <person name="Herman A."/>
            <person name="Mangelson H."/>
            <person name="Liachko I."/>
            <person name="Sullivan S."/>
            <person name="Sone E.D."/>
            <person name="Koren S."/>
            <person name="Silverstein K.A.T."/>
            <person name="Beckman K.B."/>
            <person name="Gohl D.M."/>
        </authorList>
    </citation>
    <scope>NUCLEOTIDE SEQUENCE</scope>
    <source>
        <strain evidence="1">Duluth1</strain>
        <tissue evidence="1">Whole animal</tissue>
    </source>
</reference>
<organism evidence="1 2">
    <name type="scientific">Dreissena polymorpha</name>
    <name type="common">Zebra mussel</name>
    <name type="synonym">Mytilus polymorpha</name>
    <dbReference type="NCBI Taxonomy" id="45954"/>
    <lineage>
        <taxon>Eukaryota</taxon>
        <taxon>Metazoa</taxon>
        <taxon>Spiralia</taxon>
        <taxon>Lophotrochozoa</taxon>
        <taxon>Mollusca</taxon>
        <taxon>Bivalvia</taxon>
        <taxon>Autobranchia</taxon>
        <taxon>Heteroconchia</taxon>
        <taxon>Euheterodonta</taxon>
        <taxon>Imparidentia</taxon>
        <taxon>Neoheterodontei</taxon>
        <taxon>Myida</taxon>
        <taxon>Dreissenoidea</taxon>
        <taxon>Dreissenidae</taxon>
        <taxon>Dreissena</taxon>
    </lineage>
</organism>
<keyword evidence="2" id="KW-1185">Reference proteome</keyword>
<dbReference type="EMBL" id="JAIWYP010000011">
    <property type="protein sequence ID" value="KAH3733117.1"/>
    <property type="molecule type" value="Genomic_DNA"/>
</dbReference>
<dbReference type="Proteomes" id="UP000828390">
    <property type="component" value="Unassembled WGS sequence"/>
</dbReference>
<dbReference type="AlphaFoldDB" id="A0A9D4HU42"/>
<protein>
    <submittedName>
        <fullName evidence="1">Uncharacterized protein</fullName>
    </submittedName>
</protein>
<gene>
    <name evidence="1" type="ORF">DPMN_039542</name>
</gene>
<accession>A0A9D4HU42</accession>
<name>A0A9D4HU42_DREPO</name>
<evidence type="ECO:0000313" key="2">
    <source>
        <dbReference type="Proteomes" id="UP000828390"/>
    </source>
</evidence>